<feature type="compositionally biased region" description="Polar residues" evidence="8">
    <location>
        <begin position="549"/>
        <end position="564"/>
    </location>
</feature>
<dbReference type="InterPro" id="IPR050164">
    <property type="entry name" value="Peptidase_C19"/>
</dbReference>
<dbReference type="GO" id="GO:0004843">
    <property type="term" value="F:cysteine-type deubiquitinase activity"/>
    <property type="evidence" value="ECO:0007669"/>
    <property type="project" value="UniProtKB-EC"/>
</dbReference>
<evidence type="ECO:0000313" key="11">
    <source>
        <dbReference type="Proteomes" id="UP001140949"/>
    </source>
</evidence>
<comment type="caution">
    <text evidence="10">The sequence shown here is derived from an EMBL/GenBank/DDBJ whole genome shotgun (WGS) entry which is preliminary data.</text>
</comment>
<feature type="compositionally biased region" description="Low complexity" evidence="8">
    <location>
        <begin position="348"/>
        <end position="358"/>
    </location>
</feature>
<feature type="compositionally biased region" description="Polar residues" evidence="8">
    <location>
        <begin position="516"/>
        <end position="527"/>
    </location>
</feature>
<dbReference type="PROSITE" id="PS50235">
    <property type="entry name" value="USP_3"/>
    <property type="match status" value="1"/>
</dbReference>
<feature type="compositionally biased region" description="Basic and acidic residues" evidence="8">
    <location>
        <begin position="584"/>
        <end position="603"/>
    </location>
</feature>
<dbReference type="PANTHER" id="PTHR24006">
    <property type="entry name" value="UBIQUITIN CARBOXYL-TERMINAL HYDROLASE"/>
    <property type="match status" value="1"/>
</dbReference>
<feature type="domain" description="USP" evidence="9">
    <location>
        <begin position="21"/>
        <end position="330"/>
    </location>
</feature>
<dbReference type="Proteomes" id="UP001140949">
    <property type="component" value="Unassembled WGS sequence"/>
</dbReference>
<dbReference type="Pfam" id="PF00443">
    <property type="entry name" value="UCH"/>
    <property type="match status" value="1"/>
</dbReference>
<feature type="region of interest" description="Disordered" evidence="8">
    <location>
        <begin position="431"/>
        <end position="642"/>
    </location>
</feature>
<evidence type="ECO:0000256" key="1">
    <source>
        <dbReference type="ARBA" id="ARBA00000707"/>
    </source>
</evidence>
<comment type="similarity">
    <text evidence="2">Belongs to the peptidase C19 family.</text>
</comment>
<reference evidence="10" key="2">
    <citation type="submission" date="2023-04" db="EMBL/GenBank/DDBJ databases">
        <authorList>
            <person name="Bruccoleri R.E."/>
            <person name="Oakeley E.J."/>
            <person name="Faust A.-M."/>
            <person name="Dessus-Babus S."/>
            <person name="Altorfer M."/>
            <person name="Burckhardt D."/>
            <person name="Oertli M."/>
            <person name="Naumann U."/>
            <person name="Petersen F."/>
            <person name="Wong J."/>
        </authorList>
    </citation>
    <scope>NUCLEOTIDE SEQUENCE</scope>
    <source>
        <strain evidence="10">GSM-AAB239-AS_SAM_17_03QT</strain>
        <tissue evidence="10">Leaf</tissue>
    </source>
</reference>
<dbReference type="InterPro" id="IPR028889">
    <property type="entry name" value="USP"/>
</dbReference>
<gene>
    <name evidence="10" type="ORF">M6B38_332960</name>
</gene>
<dbReference type="AlphaFoldDB" id="A0AAX6H180"/>
<dbReference type="CDD" id="cd02661">
    <property type="entry name" value="Peptidase_C19E"/>
    <property type="match status" value="1"/>
</dbReference>
<evidence type="ECO:0000256" key="7">
    <source>
        <dbReference type="ARBA" id="ARBA00022807"/>
    </source>
</evidence>
<keyword evidence="4" id="KW-0645">Protease</keyword>
<feature type="compositionally biased region" description="Polar residues" evidence="8">
    <location>
        <begin position="487"/>
        <end position="498"/>
    </location>
</feature>
<accession>A0AAX6H180</accession>
<feature type="region of interest" description="Disordered" evidence="8">
    <location>
        <begin position="335"/>
        <end position="358"/>
    </location>
</feature>
<comment type="catalytic activity">
    <reaction evidence="1">
        <text>Thiol-dependent hydrolysis of ester, thioester, amide, peptide and isopeptide bonds formed by the C-terminal Gly of ubiquitin (a 76-residue protein attached to proteins as an intracellular targeting signal).</text>
        <dbReference type="EC" id="3.4.19.12"/>
    </reaction>
</comment>
<dbReference type="InterPro" id="IPR038765">
    <property type="entry name" value="Papain-like_cys_pep_sf"/>
</dbReference>
<evidence type="ECO:0000256" key="3">
    <source>
        <dbReference type="ARBA" id="ARBA00012759"/>
    </source>
</evidence>
<evidence type="ECO:0000256" key="6">
    <source>
        <dbReference type="ARBA" id="ARBA00022801"/>
    </source>
</evidence>
<feature type="compositionally biased region" description="Polar residues" evidence="8">
    <location>
        <begin position="337"/>
        <end position="347"/>
    </location>
</feature>
<dbReference type="InterPro" id="IPR001394">
    <property type="entry name" value="Peptidase_C19_UCH"/>
</dbReference>
<evidence type="ECO:0000256" key="8">
    <source>
        <dbReference type="SAM" id="MobiDB-lite"/>
    </source>
</evidence>
<evidence type="ECO:0000313" key="10">
    <source>
        <dbReference type="EMBL" id="KAJ6834790.1"/>
    </source>
</evidence>
<keyword evidence="5" id="KW-0833">Ubl conjugation pathway</keyword>
<feature type="region of interest" description="Disordered" evidence="8">
    <location>
        <begin position="1"/>
        <end position="20"/>
    </location>
</feature>
<dbReference type="PANTHER" id="PTHR24006:SF758">
    <property type="entry name" value="UBIQUITIN CARBOXYL-TERMINAL HYDROLASE 36"/>
    <property type="match status" value="1"/>
</dbReference>
<dbReference type="GO" id="GO:0005634">
    <property type="term" value="C:nucleus"/>
    <property type="evidence" value="ECO:0007669"/>
    <property type="project" value="TreeGrafter"/>
</dbReference>
<feature type="compositionally biased region" description="Polar residues" evidence="8">
    <location>
        <begin position="458"/>
        <end position="469"/>
    </location>
</feature>
<name>A0AAX6H180_IRIPA</name>
<evidence type="ECO:0000256" key="2">
    <source>
        <dbReference type="ARBA" id="ARBA00009085"/>
    </source>
</evidence>
<evidence type="ECO:0000256" key="4">
    <source>
        <dbReference type="ARBA" id="ARBA00022670"/>
    </source>
</evidence>
<keyword evidence="6 10" id="KW-0378">Hydrolase</keyword>
<dbReference type="EC" id="3.4.19.12" evidence="3"/>
<dbReference type="EMBL" id="JANAVB010013999">
    <property type="protein sequence ID" value="KAJ6834790.1"/>
    <property type="molecule type" value="Genomic_DNA"/>
</dbReference>
<organism evidence="10 11">
    <name type="scientific">Iris pallida</name>
    <name type="common">Sweet iris</name>
    <dbReference type="NCBI Taxonomy" id="29817"/>
    <lineage>
        <taxon>Eukaryota</taxon>
        <taxon>Viridiplantae</taxon>
        <taxon>Streptophyta</taxon>
        <taxon>Embryophyta</taxon>
        <taxon>Tracheophyta</taxon>
        <taxon>Spermatophyta</taxon>
        <taxon>Magnoliopsida</taxon>
        <taxon>Liliopsida</taxon>
        <taxon>Asparagales</taxon>
        <taxon>Iridaceae</taxon>
        <taxon>Iridoideae</taxon>
        <taxon>Irideae</taxon>
        <taxon>Iris</taxon>
    </lineage>
</organism>
<dbReference type="Gene3D" id="3.90.70.10">
    <property type="entry name" value="Cysteine proteinases"/>
    <property type="match status" value="1"/>
</dbReference>
<keyword evidence="7" id="KW-0788">Thiol protease</keyword>
<dbReference type="SUPFAM" id="SSF54001">
    <property type="entry name" value="Cysteine proteinases"/>
    <property type="match status" value="1"/>
</dbReference>
<evidence type="ECO:0000259" key="9">
    <source>
        <dbReference type="PROSITE" id="PS50235"/>
    </source>
</evidence>
<feature type="compositionally biased region" description="Polar residues" evidence="8">
    <location>
        <begin position="1"/>
        <end position="10"/>
    </location>
</feature>
<dbReference type="PROSITE" id="PS00972">
    <property type="entry name" value="USP_1"/>
    <property type="match status" value="1"/>
</dbReference>
<dbReference type="FunFam" id="3.90.70.10:FF:000118">
    <property type="entry name" value="Ubiquitin carboxyl-terminal hydrolase 25"/>
    <property type="match status" value="1"/>
</dbReference>
<dbReference type="GO" id="GO:0005829">
    <property type="term" value="C:cytosol"/>
    <property type="evidence" value="ECO:0007669"/>
    <property type="project" value="TreeGrafter"/>
</dbReference>
<dbReference type="GO" id="GO:0006508">
    <property type="term" value="P:proteolysis"/>
    <property type="evidence" value="ECO:0007669"/>
    <property type="project" value="UniProtKB-KW"/>
</dbReference>
<dbReference type="GO" id="GO:0016579">
    <property type="term" value="P:protein deubiquitination"/>
    <property type="evidence" value="ECO:0007669"/>
    <property type="project" value="InterPro"/>
</dbReference>
<evidence type="ECO:0000256" key="5">
    <source>
        <dbReference type="ARBA" id="ARBA00022786"/>
    </source>
</evidence>
<sequence length="735" mass="80687">MELQMSWQPQHQRRRKSGPPLGLKNLGNSCYLNSVLQCLTYTPPLAHFCLSSLHSSLCKSNLVECAFCILERQISRSLSVEGPTADAPAKIHNRIALFAEHFRLGQQEDAHEFLRYVIDACHNTCLKLLKKGKEKDKPPPSNSTTVMREIFGGALLSQVKCLSCKGESNKTDEIMDISLDLLRCDSLVNALDHFFHPEVLDGNNKYNCSKCKKLSVAKKQMFIRQAPNVLVIQLKRFEGIYGGKINRNIEFEEVLVLSKFMCSTSQDLQPEYNLFGSIVHSGYSPESGHYYAYIKDPSGRWYICNDAHVSLSSAQEVLSEKVYILFYIRNNRDPPKSSKTNSPCNGKSSYSNGSVSSSCQKSELLRPSIVKPNGVFSSKNNVSSVLKNGKVSLNPQIKAISIKNLEVKKVIANGNGNIVVHNNGCVGNNGYNKLSPSGKKSTPLPENGSGDNGALGNNGYNRLSPSGKKSTALPENVSGDNGALGNNGYNRLSPSGKKSTVLPENGSGDNAGVCTNGYNKLSPSGKKSTPLPENGSGENSKVFQKIKVSPTSKSNVAGGNSSLENGRKKKLSQVPNGNNCINPRKKELHEKVTQDGEGVREQHCNNLSNNVINKTYGTTSASKRKSSDTKRPKSSKFCTQDRTPGDLEKFKEVIATEASSYLRSCGWFDRVHDFMSVRKRRCTQVTGSCPDETELRKQLIMDAGKNFLSQIPESLKESLIERLKSFSETNALLGS</sequence>
<reference evidence="10" key="1">
    <citation type="journal article" date="2023" name="GigaByte">
        <title>Genome assembly of the bearded iris, Iris pallida Lam.</title>
        <authorList>
            <person name="Bruccoleri R.E."/>
            <person name="Oakeley E.J."/>
            <person name="Faust A.M.E."/>
            <person name="Altorfer M."/>
            <person name="Dessus-Babus S."/>
            <person name="Burckhardt D."/>
            <person name="Oertli M."/>
            <person name="Naumann U."/>
            <person name="Petersen F."/>
            <person name="Wong J."/>
        </authorList>
    </citation>
    <scope>NUCLEOTIDE SEQUENCE</scope>
    <source>
        <strain evidence="10">GSM-AAB239-AS_SAM_17_03QT</strain>
    </source>
</reference>
<dbReference type="InterPro" id="IPR018200">
    <property type="entry name" value="USP_CS"/>
</dbReference>
<feature type="compositionally biased region" description="Polar residues" evidence="8">
    <location>
        <begin position="604"/>
        <end position="621"/>
    </location>
</feature>
<protein>
    <recommendedName>
        <fullName evidence="3">ubiquitinyl hydrolase 1</fullName>
        <ecNumber evidence="3">3.4.19.12</ecNumber>
    </recommendedName>
</protein>
<keyword evidence="11" id="KW-1185">Reference proteome</keyword>
<proteinExistence type="inferred from homology"/>